<sequence>MSSPEWRTGPNSPDYYPDAADPVEAQLRADAAQWHYLREIAKTADTPEQSAKLNARAGELAVTWSRHDSLSRRIQWQRLRDTFAKWTNSPEQTARQMRELERAVAAGEAGVDQIGLRNLRQAGELTGRWEPGITGSEQDSAGWQPVSRAPSPTADASTERGAGTEPAPIVDSAPSPPSLLDRALGAPQRLLGLDEVAAIIAGTDQPRGAAEELEASEADSHAAVGDQSRTSPLAEEPTGTPQQQLSALQALQDHYAAHTRLAESFNDPTADVDGTNQMKVAALGQILADARAARVAAAQAGASIEVIRSVSLAGQSGTYWRERPGDPRQDPTAEPGRPEPGPTLVEHAPDPHGDGSPDPPAHPADASQGGIAIGHAIEAATTEDEPADWHAPDRSEVSPRTVSREAAPDLGC</sequence>
<dbReference type="RefSeq" id="WP_387717431.1">
    <property type="nucleotide sequence ID" value="NZ_JBIAPI010000002.1"/>
</dbReference>
<accession>A0ABW6QS82</accession>
<feature type="compositionally biased region" description="Polar residues" evidence="1">
    <location>
        <begin position="1"/>
        <end position="11"/>
    </location>
</feature>
<protein>
    <submittedName>
        <fullName evidence="2">Uncharacterized protein</fullName>
    </submittedName>
</protein>
<dbReference type="Proteomes" id="UP001601948">
    <property type="component" value="Unassembled WGS sequence"/>
</dbReference>
<feature type="region of interest" description="Disordered" evidence="1">
    <location>
        <begin position="1"/>
        <end position="21"/>
    </location>
</feature>
<name>A0ABW6QS82_9NOCA</name>
<feature type="region of interest" description="Disordered" evidence="1">
    <location>
        <begin position="207"/>
        <end position="241"/>
    </location>
</feature>
<feature type="region of interest" description="Disordered" evidence="1">
    <location>
        <begin position="317"/>
        <end position="412"/>
    </location>
</feature>
<evidence type="ECO:0000313" key="3">
    <source>
        <dbReference type="Proteomes" id="UP001601948"/>
    </source>
</evidence>
<feature type="compositionally biased region" description="Basic and acidic residues" evidence="1">
    <location>
        <begin position="387"/>
        <end position="412"/>
    </location>
</feature>
<gene>
    <name evidence="2" type="ORF">ACFYV7_14985</name>
</gene>
<proteinExistence type="predicted"/>
<organism evidence="2 3">
    <name type="scientific">Nocardia suismassiliense</name>
    <dbReference type="NCBI Taxonomy" id="2077092"/>
    <lineage>
        <taxon>Bacteria</taxon>
        <taxon>Bacillati</taxon>
        <taxon>Actinomycetota</taxon>
        <taxon>Actinomycetes</taxon>
        <taxon>Mycobacteriales</taxon>
        <taxon>Nocardiaceae</taxon>
        <taxon>Nocardia</taxon>
    </lineage>
</organism>
<feature type="region of interest" description="Disordered" evidence="1">
    <location>
        <begin position="127"/>
        <end position="181"/>
    </location>
</feature>
<evidence type="ECO:0000313" key="2">
    <source>
        <dbReference type="EMBL" id="MFF3224095.1"/>
    </source>
</evidence>
<feature type="compositionally biased region" description="Basic and acidic residues" evidence="1">
    <location>
        <begin position="320"/>
        <end position="331"/>
    </location>
</feature>
<keyword evidence="3" id="KW-1185">Reference proteome</keyword>
<dbReference type="EMBL" id="JBIAPI010000002">
    <property type="protein sequence ID" value="MFF3224095.1"/>
    <property type="molecule type" value="Genomic_DNA"/>
</dbReference>
<comment type="caution">
    <text evidence="2">The sequence shown here is derived from an EMBL/GenBank/DDBJ whole genome shotgun (WGS) entry which is preliminary data.</text>
</comment>
<reference evidence="2 3" key="1">
    <citation type="submission" date="2024-10" db="EMBL/GenBank/DDBJ databases">
        <title>The Natural Products Discovery Center: Release of the First 8490 Sequenced Strains for Exploring Actinobacteria Biosynthetic Diversity.</title>
        <authorList>
            <person name="Kalkreuter E."/>
            <person name="Kautsar S.A."/>
            <person name="Yang D."/>
            <person name="Bader C.D."/>
            <person name="Teijaro C.N."/>
            <person name="Fluegel L."/>
            <person name="Davis C.M."/>
            <person name="Simpson J.R."/>
            <person name="Lauterbach L."/>
            <person name="Steele A.D."/>
            <person name="Gui C."/>
            <person name="Meng S."/>
            <person name="Li G."/>
            <person name="Viehrig K."/>
            <person name="Ye F."/>
            <person name="Su P."/>
            <person name="Kiefer A.F."/>
            <person name="Nichols A."/>
            <person name="Cepeda A.J."/>
            <person name="Yan W."/>
            <person name="Fan B."/>
            <person name="Jiang Y."/>
            <person name="Adhikari A."/>
            <person name="Zheng C.-J."/>
            <person name="Schuster L."/>
            <person name="Cowan T.M."/>
            <person name="Smanski M.J."/>
            <person name="Chevrette M.G."/>
            <person name="De Carvalho L.P.S."/>
            <person name="Shen B."/>
        </authorList>
    </citation>
    <scope>NUCLEOTIDE SEQUENCE [LARGE SCALE GENOMIC DNA]</scope>
    <source>
        <strain evidence="2 3">NPDC003040</strain>
    </source>
</reference>
<evidence type="ECO:0000256" key="1">
    <source>
        <dbReference type="SAM" id="MobiDB-lite"/>
    </source>
</evidence>
<feature type="compositionally biased region" description="Low complexity" evidence="1">
    <location>
        <begin position="363"/>
        <end position="380"/>
    </location>
</feature>